<dbReference type="InParanoid" id="A0A165NFY1"/>
<dbReference type="AlphaFoldDB" id="A0A165NFY1"/>
<evidence type="ECO:0000313" key="3">
    <source>
        <dbReference type="Proteomes" id="UP000076761"/>
    </source>
</evidence>
<accession>A0A165NFY1</accession>
<sequence length="334" mass="37233">MSMEQVEEAMKRLEIEIRGNENVQQAPSPAPAAMTEVDIQVRMQKLLDQRNNSRQQDVDGVPQPAANPSQSQAQPLLQGPRVRAMWQGTIHAIGASLETKFDVEVFSASVLDTRVWPSVMNIVPSLITTKDELKMYLKTNYAILCQVYPLKPSARAEMNVYRYEQLTNLLLTKSACALATWNHPDDNQKYLNFLIFTLITSTGDEKKTFGAFWTSDGPPNVPRRLPGTVPAAPSNIDPNQISMNARQQLRQIPPERRAAIIQQLMAKRLMIQSQMEYLQNQAGPSSQPMQQVENPNVANPFTGSNMATFMNMDGGGHGAEPGEHYAGAESPRWV</sequence>
<keyword evidence="3" id="KW-1185">Reference proteome</keyword>
<evidence type="ECO:0000256" key="1">
    <source>
        <dbReference type="SAM" id="MobiDB-lite"/>
    </source>
</evidence>
<feature type="region of interest" description="Disordered" evidence="1">
    <location>
        <begin position="50"/>
        <end position="77"/>
    </location>
</feature>
<feature type="region of interest" description="Disordered" evidence="1">
    <location>
        <begin position="315"/>
        <end position="334"/>
    </location>
</feature>
<evidence type="ECO:0000313" key="2">
    <source>
        <dbReference type="EMBL" id="KZT19588.1"/>
    </source>
</evidence>
<name>A0A165NFY1_9AGAM</name>
<gene>
    <name evidence="2" type="ORF">NEOLEDRAFT_1183286</name>
</gene>
<protein>
    <submittedName>
        <fullName evidence="2">Uncharacterized protein</fullName>
    </submittedName>
</protein>
<dbReference type="EMBL" id="KV425638">
    <property type="protein sequence ID" value="KZT19588.1"/>
    <property type="molecule type" value="Genomic_DNA"/>
</dbReference>
<organism evidence="2 3">
    <name type="scientific">Neolentinus lepideus HHB14362 ss-1</name>
    <dbReference type="NCBI Taxonomy" id="1314782"/>
    <lineage>
        <taxon>Eukaryota</taxon>
        <taxon>Fungi</taxon>
        <taxon>Dikarya</taxon>
        <taxon>Basidiomycota</taxon>
        <taxon>Agaricomycotina</taxon>
        <taxon>Agaricomycetes</taxon>
        <taxon>Gloeophyllales</taxon>
        <taxon>Gloeophyllaceae</taxon>
        <taxon>Neolentinus</taxon>
    </lineage>
</organism>
<dbReference type="Proteomes" id="UP000076761">
    <property type="component" value="Unassembled WGS sequence"/>
</dbReference>
<feature type="compositionally biased region" description="Low complexity" evidence="1">
    <location>
        <begin position="62"/>
        <end position="75"/>
    </location>
</feature>
<reference evidence="2 3" key="1">
    <citation type="journal article" date="2016" name="Mol. Biol. Evol.">
        <title>Comparative Genomics of Early-Diverging Mushroom-Forming Fungi Provides Insights into the Origins of Lignocellulose Decay Capabilities.</title>
        <authorList>
            <person name="Nagy L.G."/>
            <person name="Riley R."/>
            <person name="Tritt A."/>
            <person name="Adam C."/>
            <person name="Daum C."/>
            <person name="Floudas D."/>
            <person name="Sun H."/>
            <person name="Yadav J.S."/>
            <person name="Pangilinan J."/>
            <person name="Larsson K.H."/>
            <person name="Matsuura K."/>
            <person name="Barry K."/>
            <person name="Labutti K."/>
            <person name="Kuo R."/>
            <person name="Ohm R.A."/>
            <person name="Bhattacharya S.S."/>
            <person name="Shirouzu T."/>
            <person name="Yoshinaga Y."/>
            <person name="Martin F.M."/>
            <person name="Grigoriev I.V."/>
            <person name="Hibbett D.S."/>
        </authorList>
    </citation>
    <scope>NUCLEOTIDE SEQUENCE [LARGE SCALE GENOMIC DNA]</scope>
    <source>
        <strain evidence="2 3">HHB14362 ss-1</strain>
    </source>
</reference>
<proteinExistence type="predicted"/>